<keyword evidence="1" id="KW-0732">Signal</keyword>
<feature type="non-terminal residue" evidence="2">
    <location>
        <position position="1"/>
    </location>
</feature>
<comment type="caution">
    <text evidence="2">The sequence shown here is derived from an EMBL/GenBank/DDBJ whole genome shotgun (WGS) entry which is preliminary data.</text>
</comment>
<organism evidence="2">
    <name type="scientific">Tanacetum cinerariifolium</name>
    <name type="common">Dalmatian daisy</name>
    <name type="synonym">Chrysanthemum cinerariifolium</name>
    <dbReference type="NCBI Taxonomy" id="118510"/>
    <lineage>
        <taxon>Eukaryota</taxon>
        <taxon>Viridiplantae</taxon>
        <taxon>Streptophyta</taxon>
        <taxon>Embryophyta</taxon>
        <taxon>Tracheophyta</taxon>
        <taxon>Spermatophyta</taxon>
        <taxon>Magnoliopsida</taxon>
        <taxon>eudicotyledons</taxon>
        <taxon>Gunneridae</taxon>
        <taxon>Pentapetalae</taxon>
        <taxon>asterids</taxon>
        <taxon>campanulids</taxon>
        <taxon>Asterales</taxon>
        <taxon>Asteraceae</taxon>
        <taxon>Asteroideae</taxon>
        <taxon>Anthemideae</taxon>
        <taxon>Anthemidinae</taxon>
        <taxon>Tanacetum</taxon>
    </lineage>
</organism>
<gene>
    <name evidence="2" type="ORF">Tci_901281</name>
</gene>
<protein>
    <recommendedName>
        <fullName evidence="3">Outer membrane protein beta-barrel domain-containing protein</fullName>
    </recommendedName>
</protein>
<reference evidence="2" key="1">
    <citation type="journal article" date="2019" name="Sci. Rep.">
        <title>Draft genome of Tanacetum cinerariifolium, the natural source of mosquito coil.</title>
        <authorList>
            <person name="Yamashiro T."/>
            <person name="Shiraishi A."/>
            <person name="Satake H."/>
            <person name="Nakayama K."/>
        </authorList>
    </citation>
    <scope>NUCLEOTIDE SEQUENCE</scope>
</reference>
<feature type="signal peptide" evidence="1">
    <location>
        <begin position="1"/>
        <end position="25"/>
    </location>
</feature>
<proteinExistence type="predicted"/>
<dbReference type="EMBL" id="BKCJ011393474">
    <property type="protein sequence ID" value="GFD29312.1"/>
    <property type="molecule type" value="Genomic_DNA"/>
</dbReference>
<name>A0A699V268_TANCI</name>
<evidence type="ECO:0000313" key="2">
    <source>
        <dbReference type="EMBL" id="GFD29312.1"/>
    </source>
</evidence>
<evidence type="ECO:0008006" key="3">
    <source>
        <dbReference type="Google" id="ProtNLM"/>
    </source>
</evidence>
<sequence length="174" mass="19135">SMKHHLFTTTVLGLGLLAAVPRSQAQSADRKWGISAYGTTLQYHGDLGENYWDTRNLTYGGGLTLSRYIYRGLDLNLSANQSTLRYPGDGRSLTAGGNLSTNGRRFYANVSSFGLGFKLKLNNGWALKEDAVIQPYALVQPGFSYIYTDRYRSINNVATLSSTNYGVFDVQAAL</sequence>
<dbReference type="AlphaFoldDB" id="A0A699V268"/>
<evidence type="ECO:0000256" key="1">
    <source>
        <dbReference type="SAM" id="SignalP"/>
    </source>
</evidence>
<feature type="chain" id="PRO_5025689586" description="Outer membrane protein beta-barrel domain-containing protein" evidence="1">
    <location>
        <begin position="26"/>
        <end position="174"/>
    </location>
</feature>
<feature type="non-terminal residue" evidence="2">
    <location>
        <position position="174"/>
    </location>
</feature>
<accession>A0A699V268</accession>